<comment type="subcellular location">
    <subcellularLocation>
        <location evidence="2 16">Cell membrane</location>
        <topology evidence="2 16">Multi-pass membrane protein</topology>
    </subcellularLocation>
</comment>
<evidence type="ECO:0000256" key="11">
    <source>
        <dbReference type="ARBA" id="ARBA00023136"/>
    </source>
</evidence>
<dbReference type="InterPro" id="IPR000537">
    <property type="entry name" value="UbiA_prenyltransferase"/>
</dbReference>
<dbReference type="EC" id="2.5.1.141" evidence="5 16"/>
<reference evidence="17" key="1">
    <citation type="journal article" date="2020" name="mSystems">
        <title>Genome- and Community-Level Interaction Insights into Carbon Utilization and Element Cycling Functions of Hydrothermarchaeota in Hydrothermal Sediment.</title>
        <authorList>
            <person name="Zhou Z."/>
            <person name="Liu Y."/>
            <person name="Xu W."/>
            <person name="Pan J."/>
            <person name="Luo Z.H."/>
            <person name="Li M."/>
        </authorList>
    </citation>
    <scope>NUCLEOTIDE SEQUENCE [LARGE SCALE GENOMIC DNA]</scope>
    <source>
        <strain evidence="17">SpSt-289</strain>
    </source>
</reference>
<accession>A0A7C1JKE5</accession>
<evidence type="ECO:0000256" key="14">
    <source>
        <dbReference type="ARBA" id="ARBA00042475"/>
    </source>
</evidence>
<evidence type="ECO:0000256" key="1">
    <source>
        <dbReference type="ARBA" id="ARBA00004019"/>
    </source>
</evidence>
<feature type="transmembrane region" description="Helical" evidence="16">
    <location>
        <begin position="234"/>
        <end position="251"/>
    </location>
</feature>
<comment type="similarity">
    <text evidence="16">Belongs to the UbiA prenyltransferase family. Protoheme IX farnesyltransferase subfamily.</text>
</comment>
<comment type="miscellaneous">
    <text evidence="16">Carbon 2 of the heme B porphyrin ring is defined according to the Fischer nomenclature.</text>
</comment>
<dbReference type="NCBIfam" id="NF003349">
    <property type="entry name" value="PRK04375.1-2"/>
    <property type="match status" value="1"/>
</dbReference>
<dbReference type="NCBIfam" id="TIGR01473">
    <property type="entry name" value="cyoE_ctaB"/>
    <property type="match status" value="1"/>
</dbReference>
<evidence type="ECO:0000256" key="13">
    <source>
        <dbReference type="ARBA" id="ARBA00040810"/>
    </source>
</evidence>
<evidence type="ECO:0000256" key="7">
    <source>
        <dbReference type="ARBA" id="ARBA00022679"/>
    </source>
</evidence>
<dbReference type="EMBL" id="DSMG01000084">
    <property type="protein sequence ID" value="HDX31442.1"/>
    <property type="molecule type" value="Genomic_DNA"/>
</dbReference>
<dbReference type="PANTHER" id="PTHR43448:SF7">
    <property type="entry name" value="4-HYDROXYBENZOATE SOLANESYLTRANSFERASE"/>
    <property type="match status" value="1"/>
</dbReference>
<keyword evidence="7 16" id="KW-0808">Transferase</keyword>
<proteinExistence type="inferred from homology"/>
<evidence type="ECO:0000256" key="5">
    <source>
        <dbReference type="ARBA" id="ARBA00012292"/>
    </source>
</evidence>
<evidence type="ECO:0000256" key="3">
    <source>
        <dbReference type="ARBA" id="ARBA00004919"/>
    </source>
</evidence>
<evidence type="ECO:0000256" key="16">
    <source>
        <dbReference type="HAMAP-Rule" id="MF_00154"/>
    </source>
</evidence>
<gene>
    <name evidence="16" type="primary">ctaB</name>
    <name evidence="17" type="ORF">ENQ20_08095</name>
</gene>
<dbReference type="GO" id="GO:0048034">
    <property type="term" value="P:heme O biosynthetic process"/>
    <property type="evidence" value="ECO:0007669"/>
    <property type="project" value="UniProtKB-UniRule"/>
</dbReference>
<evidence type="ECO:0000256" key="12">
    <source>
        <dbReference type="ARBA" id="ARBA00030253"/>
    </source>
</evidence>
<comment type="pathway">
    <text evidence="3 16">Porphyrin-containing compound metabolism; heme O biosynthesis; heme O from protoheme: step 1/1.</text>
</comment>
<dbReference type="Gene3D" id="1.10.357.140">
    <property type="entry name" value="UbiA prenyltransferase"/>
    <property type="match status" value="1"/>
</dbReference>
<keyword evidence="8 16" id="KW-0812">Transmembrane</keyword>
<keyword evidence="10 16" id="KW-0350">Heme biosynthesis</keyword>
<feature type="transmembrane region" description="Helical" evidence="16">
    <location>
        <begin position="106"/>
        <end position="127"/>
    </location>
</feature>
<feature type="transmembrane region" description="Helical" evidence="16">
    <location>
        <begin position="289"/>
        <end position="310"/>
    </location>
</feature>
<evidence type="ECO:0000256" key="6">
    <source>
        <dbReference type="ARBA" id="ARBA00022475"/>
    </source>
</evidence>
<organism evidence="17">
    <name type="scientific">Caldilinea aerophila</name>
    <dbReference type="NCBI Taxonomy" id="133453"/>
    <lineage>
        <taxon>Bacteria</taxon>
        <taxon>Bacillati</taxon>
        <taxon>Chloroflexota</taxon>
        <taxon>Caldilineae</taxon>
        <taxon>Caldilineales</taxon>
        <taxon>Caldilineaceae</taxon>
        <taxon>Caldilinea</taxon>
    </lineage>
</organism>
<dbReference type="FunFam" id="1.10.357.140:FF:000001">
    <property type="entry name" value="Protoheme IX farnesyltransferase"/>
    <property type="match status" value="1"/>
</dbReference>
<dbReference type="GO" id="GO:0008495">
    <property type="term" value="F:protoheme IX farnesyltransferase activity"/>
    <property type="evidence" value="ECO:0007669"/>
    <property type="project" value="UniProtKB-UniRule"/>
</dbReference>
<comment type="caution">
    <text evidence="17">The sequence shown here is derived from an EMBL/GenBank/DDBJ whole genome shotgun (WGS) entry which is preliminary data.</text>
</comment>
<feature type="transmembrane region" description="Helical" evidence="16">
    <location>
        <begin position="185"/>
        <end position="206"/>
    </location>
</feature>
<dbReference type="Pfam" id="PF01040">
    <property type="entry name" value="UbiA"/>
    <property type="match status" value="1"/>
</dbReference>
<dbReference type="CDD" id="cd13957">
    <property type="entry name" value="PT_UbiA_Cox10"/>
    <property type="match status" value="1"/>
</dbReference>
<feature type="transmembrane region" description="Helical" evidence="16">
    <location>
        <begin position="64"/>
        <end position="85"/>
    </location>
</feature>
<feature type="transmembrane region" description="Helical" evidence="16">
    <location>
        <begin position="39"/>
        <end position="58"/>
    </location>
</feature>
<sequence>MLKSTTVKESPSSEAELKREQALVRLAISDYIMLTKPRIILLLLITTFVPMFLAGPTAPDGWLIFWTMVGGFLAAGGANALNQFVDRDIDHVMVRTRRRPLPSGRMKPAQVLVFGVLLGTLSFWVLWRQVNLLSALIALFGLLFYVFVYTLLLKRSSTQNIVVGGLAGAVPPLVGWAAVANEISLLPLLLMMIIFYWTPPHFWALALMRQKEYRAAGVPMLPVVAGERETHRQILLYSILLFLISVLPVFLQLLGPVYLALALILNGIFLGQALDIYRKPTNAAVWRLYKFSLLYLALLFLAMGIDRLFYVPSTNALNFVWRLPF</sequence>
<dbReference type="InterPro" id="IPR006369">
    <property type="entry name" value="Protohaem_IX_farnesylTrfase"/>
</dbReference>
<dbReference type="AlphaFoldDB" id="A0A7C1JKE5"/>
<keyword evidence="9 16" id="KW-1133">Transmembrane helix</keyword>
<evidence type="ECO:0000256" key="15">
    <source>
        <dbReference type="ARBA" id="ARBA00047690"/>
    </source>
</evidence>
<evidence type="ECO:0000313" key="17">
    <source>
        <dbReference type="EMBL" id="HDX31442.1"/>
    </source>
</evidence>
<keyword evidence="6 16" id="KW-1003">Cell membrane</keyword>
<dbReference type="PROSITE" id="PS00943">
    <property type="entry name" value="UBIA"/>
    <property type="match status" value="1"/>
</dbReference>
<evidence type="ECO:0000256" key="8">
    <source>
        <dbReference type="ARBA" id="ARBA00022692"/>
    </source>
</evidence>
<evidence type="ECO:0000256" key="2">
    <source>
        <dbReference type="ARBA" id="ARBA00004651"/>
    </source>
</evidence>
<feature type="transmembrane region" description="Helical" evidence="16">
    <location>
        <begin position="257"/>
        <end position="277"/>
    </location>
</feature>
<evidence type="ECO:0000256" key="10">
    <source>
        <dbReference type="ARBA" id="ARBA00023133"/>
    </source>
</evidence>
<dbReference type="HAMAP" id="MF_00154">
    <property type="entry name" value="CyoE_CtaB"/>
    <property type="match status" value="1"/>
</dbReference>
<dbReference type="InterPro" id="IPR030470">
    <property type="entry name" value="UbiA_prenylTrfase_CS"/>
</dbReference>
<dbReference type="PANTHER" id="PTHR43448">
    <property type="entry name" value="PROTOHEME IX FARNESYLTRANSFERASE, MITOCHONDRIAL"/>
    <property type="match status" value="1"/>
</dbReference>
<comment type="catalytic activity">
    <reaction evidence="15 16">
        <text>heme b + (2E,6E)-farnesyl diphosphate + H2O = Fe(II)-heme o + diphosphate</text>
        <dbReference type="Rhea" id="RHEA:28070"/>
        <dbReference type="ChEBI" id="CHEBI:15377"/>
        <dbReference type="ChEBI" id="CHEBI:33019"/>
        <dbReference type="ChEBI" id="CHEBI:60344"/>
        <dbReference type="ChEBI" id="CHEBI:60530"/>
        <dbReference type="ChEBI" id="CHEBI:175763"/>
        <dbReference type="EC" id="2.5.1.141"/>
    </reaction>
</comment>
<name>A0A7C1JKE5_9CHLR</name>
<comment type="function">
    <text evidence="1 16">Converts heme B (protoheme IX) to heme O by substitution of the vinyl group on carbon 2 of heme B porphyrin ring with a hydroxyethyl farnesyl side group.</text>
</comment>
<keyword evidence="11 16" id="KW-0472">Membrane</keyword>
<dbReference type="GO" id="GO:0005886">
    <property type="term" value="C:plasma membrane"/>
    <property type="evidence" value="ECO:0007669"/>
    <property type="project" value="UniProtKB-SubCell"/>
</dbReference>
<protein>
    <recommendedName>
        <fullName evidence="13 16">Protoheme IX farnesyltransferase</fullName>
        <ecNumber evidence="5 16">2.5.1.141</ecNumber>
    </recommendedName>
    <alternativeName>
        <fullName evidence="14 16">Heme B farnesyltransferase</fullName>
    </alternativeName>
    <alternativeName>
        <fullName evidence="12 16">Heme O synthase</fullName>
    </alternativeName>
</protein>
<evidence type="ECO:0000256" key="4">
    <source>
        <dbReference type="ARBA" id="ARBA00010223"/>
    </source>
</evidence>
<feature type="transmembrane region" description="Helical" evidence="16">
    <location>
        <begin position="160"/>
        <end position="179"/>
    </location>
</feature>
<dbReference type="UniPathway" id="UPA00834">
    <property type="reaction ID" value="UER00712"/>
</dbReference>
<dbReference type="InterPro" id="IPR044878">
    <property type="entry name" value="UbiA_sf"/>
</dbReference>
<comment type="similarity">
    <text evidence="4">In the C-terminal section; belongs to the UbiA prenyltransferase family. Protoheme IX farnesyltransferase subfamily.</text>
</comment>
<feature type="transmembrane region" description="Helical" evidence="16">
    <location>
        <begin position="133"/>
        <end position="153"/>
    </location>
</feature>
<evidence type="ECO:0000256" key="9">
    <source>
        <dbReference type="ARBA" id="ARBA00022989"/>
    </source>
</evidence>